<feature type="region of interest" description="Disordered" evidence="1">
    <location>
        <begin position="949"/>
        <end position="975"/>
    </location>
</feature>
<accession>A0A673Z4J1</accession>
<dbReference type="PROSITE" id="PS51791">
    <property type="entry name" value="HSAC2"/>
    <property type="match status" value="1"/>
</dbReference>
<evidence type="ECO:0000313" key="4">
    <source>
        <dbReference type="Ensembl" id="ENSSTUP00000041688.1"/>
    </source>
</evidence>
<dbReference type="InterPro" id="IPR034753">
    <property type="entry name" value="hSac2"/>
</dbReference>
<dbReference type="AlphaFoldDB" id="A0A673Z4J1"/>
<dbReference type="GO" id="GO:0046856">
    <property type="term" value="P:phosphatidylinositol dephosphorylation"/>
    <property type="evidence" value="ECO:0007669"/>
    <property type="project" value="TreeGrafter"/>
</dbReference>
<dbReference type="PROSITE" id="PS50275">
    <property type="entry name" value="SAC"/>
    <property type="match status" value="1"/>
</dbReference>
<protein>
    <submittedName>
        <fullName evidence="4">Inositol polyphosphate-5-phosphatase F</fullName>
    </submittedName>
</protein>
<evidence type="ECO:0000259" key="2">
    <source>
        <dbReference type="PROSITE" id="PS50275"/>
    </source>
</evidence>
<dbReference type="GO" id="GO:0043812">
    <property type="term" value="F:phosphatidylinositol-4-phosphate phosphatase activity"/>
    <property type="evidence" value="ECO:0007669"/>
    <property type="project" value="TreeGrafter"/>
</dbReference>
<dbReference type="GO" id="GO:0045334">
    <property type="term" value="C:clathrin-coated endocytic vesicle"/>
    <property type="evidence" value="ECO:0007669"/>
    <property type="project" value="TreeGrafter"/>
</dbReference>
<dbReference type="Proteomes" id="UP000472277">
    <property type="component" value="Chromosome 5"/>
</dbReference>
<evidence type="ECO:0000259" key="3">
    <source>
        <dbReference type="PROSITE" id="PS51791"/>
    </source>
</evidence>
<reference evidence="4" key="1">
    <citation type="submission" date="2025-08" db="UniProtKB">
        <authorList>
            <consortium name="Ensembl"/>
        </authorList>
    </citation>
    <scope>IDENTIFICATION</scope>
</reference>
<dbReference type="GO" id="GO:0005769">
    <property type="term" value="C:early endosome"/>
    <property type="evidence" value="ECO:0007669"/>
    <property type="project" value="TreeGrafter"/>
</dbReference>
<dbReference type="Ensembl" id="ENSSTUT00000043546.1">
    <property type="protein sequence ID" value="ENSSTUP00000041688.1"/>
    <property type="gene ID" value="ENSSTUG00000017363.1"/>
</dbReference>
<dbReference type="Pfam" id="PF02383">
    <property type="entry name" value="Syja_N"/>
    <property type="match status" value="1"/>
</dbReference>
<evidence type="ECO:0000313" key="5">
    <source>
        <dbReference type="Proteomes" id="UP000472277"/>
    </source>
</evidence>
<dbReference type="GO" id="GO:2001135">
    <property type="term" value="P:regulation of endocytic recycling"/>
    <property type="evidence" value="ECO:0007669"/>
    <property type="project" value="TreeGrafter"/>
</dbReference>
<dbReference type="InterPro" id="IPR022158">
    <property type="entry name" value="Inositol_phosphatase"/>
</dbReference>
<feature type="region of interest" description="Disordered" evidence="1">
    <location>
        <begin position="766"/>
        <end position="789"/>
    </location>
</feature>
<sequence>MELFQAKDHYILQSGDHALWCSRIDGTMNVRPATDLLLARNPMCLGLVEGLVGKIQLHTDLPLGLILIRQKVLVGQMPGDHKVYKITKIAVIPLSEEEPLELELEVKENKEKERLERRLLDELYKIFMDSDSFYYSMTYDLTNTVQRQGDTEKSNLPLWNQVPEVDFWVTPIIQGFVQVEELVVNYNESPDEEKNSPDTPLQELTCVDDIHPRFTVALISRRSRHRAGMRYKRRGVDTDGHVANFVETEQLIHVHNHSLSFVQSRGSVPVFWSQAGYRYNPRPRLEKGEKETVPYFAAHFDEQLNLYKKQVIINLVDQSGREKIIEHCCTETILTFENVQTLTDAISDIIADMRWGWVDQAGVICHQEGIFRVNCMDCLDRTNVVQASFARAVMEAQLKKLGVMPPEQPLPLKCYRIYQVMWANNGDTISRQYAGTAALKGDFTRTGERKLAGVMKDGVNSANRYYLNRFRDAYRQAVIDLMMGHPVTEDLYSIFSKEKEHEENEQESQRVTQEQVSLLLQTYMQLLLPDDEKFHGGWALIDCDMSLIDATSKDVDVLLLLSNSAYYVAYYDEEADKVNQYQRLNLEGLEKIEIGPEPTLFGKPKFCCMRLHYNNGETSGYFHTLRALTRNPEDDGKDTLQCIAEMLRLTKQAMGLDLQVVEKRLERRHSKPHEDLMGIQGRHPDQVLGSSGLAQGKSFLLNKFSSLNQRVKKSNVNMGSFKGRLGNTFSTKPDVKVNFLKPTMGVTLWKSDSSLETSDGANIGPALKDLCDNHSEMSSDSDSYNSDEQLRSSSLENVDYVLPSCGIVASAPRLGSRGSVELNIRVTGCDSNSKQEAPALASPEDQSPGVTSEAEEAILIDFGTPIDAYCHQFIQDAQTKPVEVFGEQVACSLPTQNPKVPPHAKGPLAPDEHPGSDQQEEELQLPPRPSQLDVASGPNLLTVQKPISAASGSSQRSLGSHMEGSLGPSPADSNGSRVVSPFAKIKSSMVQVASLTQAGLTQGINFAVAKVQKSPEPEMATLNETQENELKAMFTQCQTRIIQI</sequence>
<keyword evidence="5" id="KW-1185">Reference proteome</keyword>
<dbReference type="Pfam" id="PF12456">
    <property type="entry name" value="hSac2"/>
    <property type="match status" value="1"/>
</dbReference>
<name>A0A673Z4J1_SALTR</name>
<dbReference type="PANTHER" id="PTHR45662:SF8">
    <property type="entry name" value="PHOSPHATIDYLINOSITIDE PHOSPHATASE SAC2"/>
    <property type="match status" value="1"/>
</dbReference>
<feature type="domain" description="SAC" evidence="2">
    <location>
        <begin position="124"/>
        <end position="435"/>
    </location>
</feature>
<feature type="region of interest" description="Disordered" evidence="1">
    <location>
        <begin position="831"/>
        <end position="852"/>
    </location>
</feature>
<feature type="domain" description="HSac2" evidence="3">
    <location>
        <begin position="510"/>
        <end position="677"/>
    </location>
</feature>
<dbReference type="PANTHER" id="PTHR45662">
    <property type="entry name" value="PHOSPHATIDYLINOSITIDE PHOSPHATASE SAC1"/>
    <property type="match status" value="1"/>
</dbReference>
<feature type="region of interest" description="Disordered" evidence="1">
    <location>
        <begin position="894"/>
        <end position="936"/>
    </location>
</feature>
<evidence type="ECO:0000256" key="1">
    <source>
        <dbReference type="SAM" id="MobiDB-lite"/>
    </source>
</evidence>
<feature type="compositionally biased region" description="Low complexity" evidence="1">
    <location>
        <begin position="778"/>
        <end position="787"/>
    </location>
</feature>
<gene>
    <name evidence="4" type="primary">INPP5F</name>
    <name evidence="4" type="synonym">inpp5f</name>
</gene>
<organism evidence="4 5">
    <name type="scientific">Salmo trutta</name>
    <name type="common">Brown trout</name>
    <dbReference type="NCBI Taxonomy" id="8032"/>
    <lineage>
        <taxon>Eukaryota</taxon>
        <taxon>Metazoa</taxon>
        <taxon>Chordata</taxon>
        <taxon>Craniata</taxon>
        <taxon>Vertebrata</taxon>
        <taxon>Euteleostomi</taxon>
        <taxon>Actinopterygii</taxon>
        <taxon>Neopterygii</taxon>
        <taxon>Teleostei</taxon>
        <taxon>Protacanthopterygii</taxon>
        <taxon>Salmoniformes</taxon>
        <taxon>Salmonidae</taxon>
        <taxon>Salmoninae</taxon>
        <taxon>Salmo</taxon>
    </lineage>
</organism>
<proteinExistence type="predicted"/>
<dbReference type="GeneTree" id="ENSGT00940000155996"/>
<reference evidence="4" key="2">
    <citation type="submission" date="2025-09" db="UniProtKB">
        <authorList>
            <consortium name="Ensembl"/>
        </authorList>
    </citation>
    <scope>IDENTIFICATION</scope>
</reference>
<dbReference type="InterPro" id="IPR002013">
    <property type="entry name" value="SAC_dom"/>
</dbReference>